<name>A0ABX6MRY2_9HYPH</name>
<dbReference type="EMBL" id="CP051772">
    <property type="protein sequence ID" value="QJF01673.1"/>
    <property type="molecule type" value="Genomic_DNA"/>
</dbReference>
<keyword evidence="2" id="KW-1185">Reference proteome</keyword>
<protein>
    <submittedName>
        <fullName evidence="1">Uncharacterized protein</fullName>
    </submittedName>
</protein>
<evidence type="ECO:0000313" key="2">
    <source>
        <dbReference type="Proteomes" id="UP000500892"/>
    </source>
</evidence>
<dbReference type="GeneID" id="66682789"/>
<dbReference type="RefSeq" id="WP_141245628.1">
    <property type="nucleotide sequence ID" value="NZ_CP033366.1"/>
</dbReference>
<accession>A0ABX6MRY2</accession>
<evidence type="ECO:0000313" key="1">
    <source>
        <dbReference type="EMBL" id="QJF01673.1"/>
    </source>
</evidence>
<sequence>MKVIFNFHPTEVCMSVLDIPLRKILQLFYAPLPLQRSILKEDIRLDRKKEQGGSRSRGGDFYLPFWSDVKKHIAGDADLSDMTDGRIRSNKRFRRLYPLLKDGVIDLLSAKLRWSNEPVQIVPKSVHGNLQFGDIGGTVRIRDALHARVRGEYTRIVYPYFSEEPALPEEGGRLGLWAMQQALTEYDPNDMRVIDILRRTFFSPQTTPLRGDEGIVFREKYILTIAEWERLKLD</sequence>
<reference evidence="1 2" key="1">
    <citation type="submission" date="2020-04" db="EMBL/GenBank/DDBJ databases">
        <title>Mesorhizobium japonicum R7A epigenetic regulation of quorum sensing and ICE transfer.</title>
        <authorList>
            <person name="Ramsay J.P."/>
            <person name="Colombi E."/>
            <person name="Perry B.J."/>
            <person name="Staltari A."/>
        </authorList>
    </citation>
    <scope>NUCLEOTIDE SEQUENCE [LARGE SCALE GENOMIC DNA]</scope>
    <source>
        <strain evidence="1 2">R7A</strain>
    </source>
</reference>
<organism evidence="1 2">
    <name type="scientific">Mesorhizobium japonicum R7A</name>
    <dbReference type="NCBI Taxonomy" id="935547"/>
    <lineage>
        <taxon>Bacteria</taxon>
        <taxon>Pseudomonadati</taxon>
        <taxon>Pseudomonadota</taxon>
        <taxon>Alphaproteobacteria</taxon>
        <taxon>Hyphomicrobiales</taxon>
        <taxon>Phyllobacteriaceae</taxon>
        <taxon>Mesorhizobium</taxon>
    </lineage>
</organism>
<gene>
    <name evidence="1" type="ORF">R7A2020_12440</name>
</gene>
<dbReference type="Proteomes" id="UP000500892">
    <property type="component" value="Chromosome"/>
</dbReference>
<proteinExistence type="predicted"/>